<dbReference type="InterPro" id="IPR047215">
    <property type="entry name" value="Galactose_mutarotase-like"/>
</dbReference>
<gene>
    <name evidence="15" type="ORF">LV83_02407</name>
</gene>
<dbReference type="RefSeq" id="WP_111611750.1">
    <property type="nucleotide sequence ID" value="NZ_QLLK01000006.1"/>
</dbReference>
<evidence type="ECO:0000256" key="2">
    <source>
        <dbReference type="ARBA" id="ARBA00001913"/>
    </source>
</evidence>
<evidence type="ECO:0000256" key="1">
    <source>
        <dbReference type="ARBA" id="ARBA00001614"/>
    </source>
</evidence>
<dbReference type="GO" id="GO:0004034">
    <property type="term" value="F:aldose 1-epimerase activity"/>
    <property type="evidence" value="ECO:0007669"/>
    <property type="project" value="UniProtKB-EC"/>
</dbReference>
<evidence type="ECO:0000256" key="9">
    <source>
        <dbReference type="ARBA" id="ARBA00023235"/>
    </source>
</evidence>
<keyword evidence="8" id="KW-0106">Calcium</keyword>
<evidence type="ECO:0000256" key="8">
    <source>
        <dbReference type="ARBA" id="ARBA00022837"/>
    </source>
</evidence>
<organism evidence="15 16">
    <name type="scientific">Algoriphagus yeomjeoni</name>
    <dbReference type="NCBI Taxonomy" id="291403"/>
    <lineage>
        <taxon>Bacteria</taxon>
        <taxon>Pseudomonadati</taxon>
        <taxon>Bacteroidota</taxon>
        <taxon>Cytophagia</taxon>
        <taxon>Cytophagales</taxon>
        <taxon>Cyclobacteriaceae</taxon>
        <taxon>Algoriphagus</taxon>
    </lineage>
</organism>
<comment type="cofactor">
    <cofactor evidence="2">
        <name>Ca(2+)</name>
        <dbReference type="ChEBI" id="CHEBI:29108"/>
    </cofactor>
</comment>
<keyword evidence="16" id="KW-1185">Reference proteome</keyword>
<dbReference type="InterPro" id="IPR011013">
    <property type="entry name" value="Gal_mutarotase_sf_dom"/>
</dbReference>
<dbReference type="PANTHER" id="PTHR10091">
    <property type="entry name" value="ALDOSE-1-EPIMERASE"/>
    <property type="match status" value="1"/>
</dbReference>
<dbReference type="NCBIfam" id="NF008277">
    <property type="entry name" value="PRK11055.1"/>
    <property type="match status" value="1"/>
</dbReference>
<evidence type="ECO:0000313" key="16">
    <source>
        <dbReference type="Proteomes" id="UP000249610"/>
    </source>
</evidence>
<dbReference type="PANTHER" id="PTHR10091:SF0">
    <property type="entry name" value="GALACTOSE MUTAROTASE"/>
    <property type="match status" value="1"/>
</dbReference>
<dbReference type="CDD" id="cd09019">
    <property type="entry name" value="galactose_mutarotase_like"/>
    <property type="match status" value="1"/>
</dbReference>
<dbReference type="PIRSF" id="PIRSF005096">
    <property type="entry name" value="GALM"/>
    <property type="match status" value="1"/>
</dbReference>
<dbReference type="InterPro" id="IPR018052">
    <property type="entry name" value="Ald1_epimerase_CS"/>
</dbReference>
<comment type="pathway">
    <text evidence="3 11">Carbohydrate metabolism; hexose metabolism.</text>
</comment>
<evidence type="ECO:0000256" key="3">
    <source>
        <dbReference type="ARBA" id="ARBA00005028"/>
    </source>
</evidence>
<reference evidence="15 16" key="1">
    <citation type="submission" date="2018-06" db="EMBL/GenBank/DDBJ databases">
        <title>Genomic Encyclopedia of Archaeal and Bacterial Type Strains, Phase II (KMG-II): from individual species to whole genera.</title>
        <authorList>
            <person name="Goeker M."/>
        </authorList>
    </citation>
    <scope>NUCLEOTIDE SEQUENCE [LARGE SCALE GENOMIC DNA]</scope>
    <source>
        <strain evidence="15 16">DSM 23446</strain>
    </source>
</reference>
<dbReference type="PROSITE" id="PS00545">
    <property type="entry name" value="ALDOSE_1_EPIMERASE"/>
    <property type="match status" value="1"/>
</dbReference>
<dbReference type="Pfam" id="PF01263">
    <property type="entry name" value="Aldose_epim"/>
    <property type="match status" value="1"/>
</dbReference>
<feature type="binding site" evidence="13">
    <location>
        <position position="276"/>
    </location>
    <ligand>
        <name>beta-D-galactose</name>
        <dbReference type="ChEBI" id="CHEBI:27667"/>
    </ligand>
</feature>
<comment type="catalytic activity">
    <reaction evidence="1 11">
        <text>alpha-D-glucose = beta-D-glucose</text>
        <dbReference type="Rhea" id="RHEA:10264"/>
        <dbReference type="ChEBI" id="CHEBI:15903"/>
        <dbReference type="ChEBI" id="CHEBI:17925"/>
        <dbReference type="EC" id="5.1.3.3"/>
    </reaction>
</comment>
<accession>A0A327PI22</accession>
<keyword evidence="9 11" id="KW-0413">Isomerase</keyword>
<evidence type="ECO:0000256" key="10">
    <source>
        <dbReference type="ARBA" id="ARBA00023277"/>
    </source>
</evidence>
<comment type="similarity">
    <text evidence="4 11">Belongs to the aldose epimerase family.</text>
</comment>
<evidence type="ECO:0000256" key="7">
    <source>
        <dbReference type="ARBA" id="ARBA00014165"/>
    </source>
</evidence>
<evidence type="ECO:0000256" key="5">
    <source>
        <dbReference type="ARBA" id="ARBA00011245"/>
    </source>
</evidence>
<name>A0A327PI22_9BACT</name>
<comment type="subunit">
    <text evidence="5">Monomer.</text>
</comment>
<evidence type="ECO:0000256" key="4">
    <source>
        <dbReference type="ARBA" id="ARBA00006206"/>
    </source>
</evidence>
<dbReference type="GO" id="GO:0005737">
    <property type="term" value="C:cytoplasm"/>
    <property type="evidence" value="ECO:0007669"/>
    <property type="project" value="TreeGrafter"/>
</dbReference>
<sequence length="377" mass="41358">MNLRIQLVTILLLISVTVSLSQTKMTVIQEASLSIKGEKVGNWEGQDVFKYTLDNGLMQVELTNFGGIISRIIVPDKNGKLENVVLALENVQDYFTKNGPYFGAAVGRYANRIGTASFALDGETFQITKNNGENTLHGGVKGFGAKVWTPETYKKQGAVGVKMTYLSVDGEEGFPGNLMTTLWMELTSSNELKLRFESTTDKKTVVNLTNHSYFNLNGITGDVRDHELQIFADAITPGGPGQIPTGEIKLIAGTPFDFQTPKNLGDQLDALGEGFDHNYVTKRANSSELKKIAIVKHPESGRVMEVFSTAPGVQLYTANGFNSFAGADGKKYEKHWALCLEPEAWPDSPNKPSFPSATLAPDEKYVHEIVYEFGVEN</sequence>
<dbReference type="GO" id="GO:0033499">
    <property type="term" value="P:galactose catabolic process via UDP-galactose, Leloir pathway"/>
    <property type="evidence" value="ECO:0007669"/>
    <property type="project" value="TreeGrafter"/>
</dbReference>
<dbReference type="InterPro" id="IPR014718">
    <property type="entry name" value="GH-type_carb-bd"/>
</dbReference>
<dbReference type="GO" id="GO:0030246">
    <property type="term" value="F:carbohydrate binding"/>
    <property type="evidence" value="ECO:0007669"/>
    <property type="project" value="InterPro"/>
</dbReference>
<proteinExistence type="inferred from homology"/>
<keyword evidence="10 11" id="KW-0119">Carbohydrate metabolism</keyword>
<dbReference type="InterPro" id="IPR015443">
    <property type="entry name" value="Aldose_1-epimerase"/>
</dbReference>
<evidence type="ECO:0000256" key="12">
    <source>
        <dbReference type="PIRSR" id="PIRSR005096-1"/>
    </source>
</evidence>
<dbReference type="GO" id="GO:0006006">
    <property type="term" value="P:glucose metabolic process"/>
    <property type="evidence" value="ECO:0007669"/>
    <property type="project" value="TreeGrafter"/>
</dbReference>
<feature type="active site" description="Proton donor" evidence="12">
    <location>
        <position position="211"/>
    </location>
</feature>
<protein>
    <recommendedName>
        <fullName evidence="7 11">Aldose 1-epimerase</fullName>
        <ecNumber evidence="6 11">5.1.3.3</ecNumber>
    </recommendedName>
</protein>
<dbReference type="Gene3D" id="2.70.98.10">
    <property type="match status" value="1"/>
</dbReference>
<feature type="binding site" evidence="14">
    <location>
        <begin position="111"/>
        <end position="112"/>
    </location>
    <ligand>
        <name>beta-D-galactose</name>
        <dbReference type="ChEBI" id="CHEBI:27667"/>
    </ligand>
</feature>
<dbReference type="AlphaFoldDB" id="A0A327PI22"/>
<evidence type="ECO:0000256" key="11">
    <source>
        <dbReference type="PIRNR" id="PIRNR005096"/>
    </source>
</evidence>
<feature type="active site" description="Proton acceptor" evidence="12">
    <location>
        <position position="341"/>
    </location>
</feature>
<dbReference type="EMBL" id="QLLK01000006">
    <property type="protein sequence ID" value="RAI89366.1"/>
    <property type="molecule type" value="Genomic_DNA"/>
</dbReference>
<evidence type="ECO:0000256" key="14">
    <source>
        <dbReference type="PIRSR" id="PIRSR005096-3"/>
    </source>
</evidence>
<evidence type="ECO:0000256" key="13">
    <source>
        <dbReference type="PIRSR" id="PIRSR005096-2"/>
    </source>
</evidence>
<evidence type="ECO:0000256" key="6">
    <source>
        <dbReference type="ARBA" id="ARBA00013185"/>
    </source>
</evidence>
<dbReference type="OrthoDB" id="9779408at2"/>
<dbReference type="SUPFAM" id="SSF74650">
    <property type="entry name" value="Galactose mutarotase-like"/>
    <property type="match status" value="1"/>
</dbReference>
<dbReference type="UniPathway" id="UPA00242"/>
<evidence type="ECO:0000313" key="15">
    <source>
        <dbReference type="EMBL" id="RAI89366.1"/>
    </source>
</evidence>
<dbReference type="Proteomes" id="UP000249610">
    <property type="component" value="Unassembled WGS sequence"/>
</dbReference>
<comment type="caution">
    <text evidence="15">The sequence shown here is derived from an EMBL/GenBank/DDBJ whole genome shotgun (WGS) entry which is preliminary data.</text>
</comment>
<feature type="binding site" evidence="14">
    <location>
        <begin position="211"/>
        <end position="213"/>
    </location>
    <ligand>
        <name>beta-D-galactose</name>
        <dbReference type="ChEBI" id="CHEBI:27667"/>
    </ligand>
</feature>
<dbReference type="EC" id="5.1.3.3" evidence="6 11"/>
<dbReference type="InterPro" id="IPR008183">
    <property type="entry name" value="Aldose_1/G6P_1-epimerase"/>
</dbReference>